<evidence type="ECO:0000256" key="1">
    <source>
        <dbReference type="SAM" id="MobiDB-lite"/>
    </source>
</evidence>
<dbReference type="AlphaFoldDB" id="A0A1H6CFA3"/>
<dbReference type="EMBL" id="FNVQ01000003">
    <property type="protein sequence ID" value="SEG71644.1"/>
    <property type="molecule type" value="Genomic_DNA"/>
</dbReference>
<evidence type="ECO:0000313" key="2">
    <source>
        <dbReference type="EMBL" id="SEG71644.1"/>
    </source>
</evidence>
<dbReference type="OrthoDB" id="6089782at2"/>
<evidence type="ECO:0000313" key="3">
    <source>
        <dbReference type="Proteomes" id="UP000236745"/>
    </source>
</evidence>
<name>A0A1H6CFA3_9GAMM</name>
<protein>
    <submittedName>
        <fullName evidence="2">Uncharacterized protein</fullName>
    </submittedName>
</protein>
<gene>
    <name evidence="2" type="ORF">SAMN05444390_103449</name>
</gene>
<accession>A0A1H6CFA3</accession>
<keyword evidence="3" id="KW-1185">Reference proteome</keyword>
<feature type="compositionally biased region" description="Polar residues" evidence="1">
    <location>
        <begin position="16"/>
        <end position="33"/>
    </location>
</feature>
<reference evidence="2 3" key="1">
    <citation type="submission" date="2016-10" db="EMBL/GenBank/DDBJ databases">
        <authorList>
            <person name="de Groot N.N."/>
        </authorList>
    </citation>
    <scope>NUCLEOTIDE SEQUENCE [LARGE SCALE GENOMIC DNA]</scope>
    <source>
        <strain evidence="2 3">DSM 22012</strain>
    </source>
</reference>
<feature type="region of interest" description="Disordered" evidence="1">
    <location>
        <begin position="16"/>
        <end position="49"/>
    </location>
</feature>
<dbReference type="Proteomes" id="UP000236745">
    <property type="component" value="Unassembled WGS sequence"/>
</dbReference>
<proteinExistence type="predicted"/>
<sequence>MINGLTAQSASLYASNRSLDGVQRASSDLQGSGQPDAPEQASGVAVNPSLQEASVDANAPAASTKIVEAPSEALGLTLGQNVDTFA</sequence>
<organism evidence="2 3">
    <name type="scientific">Marinobacterium lutimaris</name>
    <dbReference type="NCBI Taxonomy" id="568106"/>
    <lineage>
        <taxon>Bacteria</taxon>
        <taxon>Pseudomonadati</taxon>
        <taxon>Pseudomonadota</taxon>
        <taxon>Gammaproteobacteria</taxon>
        <taxon>Oceanospirillales</taxon>
        <taxon>Oceanospirillaceae</taxon>
        <taxon>Marinobacterium</taxon>
    </lineage>
</organism>